<keyword evidence="2" id="KW-1185">Reference proteome</keyword>
<organism evidence="1 2">
    <name type="scientific">Flavisolibacter ginsengisoli DSM 18119</name>
    <dbReference type="NCBI Taxonomy" id="1121884"/>
    <lineage>
        <taxon>Bacteria</taxon>
        <taxon>Pseudomonadati</taxon>
        <taxon>Bacteroidota</taxon>
        <taxon>Chitinophagia</taxon>
        <taxon>Chitinophagales</taxon>
        <taxon>Chitinophagaceae</taxon>
        <taxon>Flavisolibacter</taxon>
    </lineage>
</organism>
<name>A0A1M5C042_9BACT</name>
<protein>
    <submittedName>
        <fullName evidence="1">Uncharacterized protein</fullName>
    </submittedName>
</protein>
<evidence type="ECO:0000313" key="1">
    <source>
        <dbReference type="EMBL" id="SHF47977.1"/>
    </source>
</evidence>
<accession>A0A1M5C042</accession>
<dbReference type="AlphaFoldDB" id="A0A1M5C042"/>
<dbReference type="EMBL" id="FQUU01000011">
    <property type="protein sequence ID" value="SHF47977.1"/>
    <property type="molecule type" value="Genomic_DNA"/>
</dbReference>
<dbReference type="Proteomes" id="UP000184048">
    <property type="component" value="Unassembled WGS sequence"/>
</dbReference>
<proteinExistence type="predicted"/>
<reference evidence="1 2" key="1">
    <citation type="submission" date="2016-11" db="EMBL/GenBank/DDBJ databases">
        <authorList>
            <person name="Jaros S."/>
            <person name="Januszkiewicz K."/>
            <person name="Wedrychowicz H."/>
        </authorList>
    </citation>
    <scope>NUCLEOTIDE SEQUENCE [LARGE SCALE GENOMIC DNA]</scope>
    <source>
        <strain evidence="1 2">DSM 18119</strain>
    </source>
</reference>
<gene>
    <name evidence="1" type="ORF">SAMN02745131_02752</name>
</gene>
<dbReference type="RefSeq" id="WP_139256438.1">
    <property type="nucleotide sequence ID" value="NZ_FQUU01000011.1"/>
</dbReference>
<evidence type="ECO:0000313" key="2">
    <source>
        <dbReference type="Proteomes" id="UP000184048"/>
    </source>
</evidence>
<sequence>MKNINSKQQIVLPARAITISEFLQASYPEMENSMNNFRIMEFTAMKFNELSQRISRRFSFDDNGGGYQGL</sequence>